<reference evidence="1" key="2">
    <citation type="journal article" name="Front. Microbiol.">
        <title>Degradative Capacity of Two Strains of Rhodonia placenta: From Phenotype to Genotype.</title>
        <authorList>
            <person name="Kolle M."/>
            <person name="Horta M.A.C."/>
            <person name="Nowrousian M."/>
            <person name="Ohm R.A."/>
            <person name="Benz J.P."/>
            <person name="Pilgard A."/>
        </authorList>
    </citation>
    <scope>NUCLEOTIDE SEQUENCE</scope>
    <source>
        <strain evidence="1">FPRL280</strain>
    </source>
</reference>
<evidence type="ECO:0000313" key="2">
    <source>
        <dbReference type="Proteomes" id="UP000639403"/>
    </source>
</evidence>
<comment type="caution">
    <text evidence="1">The sequence shown here is derived from an EMBL/GenBank/DDBJ whole genome shotgun (WGS) entry which is preliminary data.</text>
</comment>
<dbReference type="Proteomes" id="UP000639403">
    <property type="component" value="Unassembled WGS sequence"/>
</dbReference>
<organism evidence="1 2">
    <name type="scientific">Rhodonia placenta</name>
    <dbReference type="NCBI Taxonomy" id="104341"/>
    <lineage>
        <taxon>Eukaryota</taxon>
        <taxon>Fungi</taxon>
        <taxon>Dikarya</taxon>
        <taxon>Basidiomycota</taxon>
        <taxon>Agaricomycotina</taxon>
        <taxon>Agaricomycetes</taxon>
        <taxon>Polyporales</taxon>
        <taxon>Adustoporiaceae</taxon>
        <taxon>Rhodonia</taxon>
    </lineage>
</organism>
<dbReference type="AlphaFoldDB" id="A0A8H7NU25"/>
<evidence type="ECO:0000313" key="1">
    <source>
        <dbReference type="EMBL" id="KAF9803777.1"/>
    </source>
</evidence>
<reference evidence="1" key="1">
    <citation type="submission" date="2020-11" db="EMBL/GenBank/DDBJ databases">
        <authorList>
            <person name="Koelle M."/>
            <person name="Horta M.A.C."/>
            <person name="Nowrousian M."/>
            <person name="Ohm R.A."/>
            <person name="Benz P."/>
            <person name="Pilgard A."/>
        </authorList>
    </citation>
    <scope>NUCLEOTIDE SEQUENCE</scope>
    <source>
        <strain evidence="1">FPRL280</strain>
    </source>
</reference>
<name>A0A8H7NU25_9APHY</name>
<dbReference type="EMBL" id="JADOXO010000480">
    <property type="protein sequence ID" value="KAF9803777.1"/>
    <property type="molecule type" value="Genomic_DNA"/>
</dbReference>
<sequence>MTARDVCTLRDCPLRASLRPWTNAPCRRSHRCSNTSISRNRPAQPERCRFVEVWNKERSTDNGTIDANNSSIQRCVNGNSKHILINIDERSVPATCRLSPCVQRPYHVGILTCNSTWF</sequence>
<protein>
    <submittedName>
        <fullName evidence="1">Uncharacterized protein</fullName>
    </submittedName>
</protein>
<gene>
    <name evidence="1" type="ORF">IEO21_09575</name>
</gene>
<accession>A0A8H7NU25</accession>
<proteinExistence type="predicted"/>